<dbReference type="PANTHER" id="PTHR42711:SF19">
    <property type="entry name" value="DOXORUBICIN RESISTANCE ATP-BINDING PROTEIN DRRA"/>
    <property type="match status" value="1"/>
</dbReference>
<name>A0A0A0JKA3_9MICO</name>
<dbReference type="Proteomes" id="UP000030011">
    <property type="component" value="Unassembled WGS sequence"/>
</dbReference>
<dbReference type="EMBL" id="AVPK01000010">
    <property type="protein sequence ID" value="KGN36487.1"/>
    <property type="molecule type" value="Genomic_DNA"/>
</dbReference>
<dbReference type="GO" id="GO:0016887">
    <property type="term" value="F:ATP hydrolysis activity"/>
    <property type="evidence" value="ECO:0007669"/>
    <property type="project" value="InterPro"/>
</dbReference>
<evidence type="ECO:0000313" key="8">
    <source>
        <dbReference type="EMBL" id="KGN36487.1"/>
    </source>
</evidence>
<reference evidence="8 9" key="1">
    <citation type="submission" date="2013-08" db="EMBL/GenBank/DDBJ databases">
        <title>The genome sequence of Knoellia subterranea.</title>
        <authorList>
            <person name="Zhu W."/>
            <person name="Wang G."/>
        </authorList>
    </citation>
    <scope>NUCLEOTIDE SEQUENCE [LARGE SCALE GENOMIC DNA]</scope>
    <source>
        <strain evidence="8 9">KCTC 19937</strain>
    </source>
</reference>
<evidence type="ECO:0000256" key="3">
    <source>
        <dbReference type="ARBA" id="ARBA00022741"/>
    </source>
</evidence>
<dbReference type="InterPro" id="IPR017871">
    <property type="entry name" value="ABC_transporter-like_CS"/>
</dbReference>
<dbReference type="GO" id="GO:0005524">
    <property type="term" value="F:ATP binding"/>
    <property type="evidence" value="ECO:0007669"/>
    <property type="project" value="UniProtKB-KW"/>
</dbReference>
<evidence type="ECO:0000256" key="5">
    <source>
        <dbReference type="ARBA" id="ARBA00023251"/>
    </source>
</evidence>
<dbReference type="InterPro" id="IPR003439">
    <property type="entry name" value="ABC_transporter-like_ATP-bd"/>
</dbReference>
<dbReference type="PANTHER" id="PTHR42711">
    <property type="entry name" value="ABC TRANSPORTER ATP-BINDING PROTEIN"/>
    <property type="match status" value="1"/>
</dbReference>
<comment type="subcellular location">
    <subcellularLocation>
        <location evidence="1">Cell membrane</location>
        <topology evidence="1">Peripheral membrane protein</topology>
    </subcellularLocation>
</comment>
<keyword evidence="3" id="KW-0547">Nucleotide-binding</keyword>
<proteinExistence type="predicted"/>
<dbReference type="STRING" id="1385521.N803_04515"/>
<evidence type="ECO:0000256" key="2">
    <source>
        <dbReference type="ARBA" id="ARBA00022448"/>
    </source>
</evidence>
<dbReference type="InterPro" id="IPR050763">
    <property type="entry name" value="ABC_transporter_ATP-binding"/>
</dbReference>
<organism evidence="8 9">
    <name type="scientific">Knoellia subterranea KCTC 19937</name>
    <dbReference type="NCBI Taxonomy" id="1385521"/>
    <lineage>
        <taxon>Bacteria</taxon>
        <taxon>Bacillati</taxon>
        <taxon>Actinomycetota</taxon>
        <taxon>Actinomycetes</taxon>
        <taxon>Micrococcales</taxon>
        <taxon>Intrasporangiaceae</taxon>
        <taxon>Knoellia</taxon>
    </lineage>
</organism>
<dbReference type="eggNOG" id="COG1131">
    <property type="taxonomic scope" value="Bacteria"/>
</dbReference>
<dbReference type="Gene3D" id="3.40.50.300">
    <property type="entry name" value="P-loop containing nucleotide triphosphate hydrolases"/>
    <property type="match status" value="1"/>
</dbReference>
<dbReference type="OrthoDB" id="9804819at2"/>
<feature type="domain" description="ABC transporter" evidence="7">
    <location>
        <begin position="9"/>
        <end position="238"/>
    </location>
</feature>
<protein>
    <submittedName>
        <fullName evidence="8">ABC transporter</fullName>
    </submittedName>
</protein>
<dbReference type="InterPro" id="IPR003593">
    <property type="entry name" value="AAA+_ATPase"/>
</dbReference>
<dbReference type="Pfam" id="PF00005">
    <property type="entry name" value="ABC_tran"/>
    <property type="match status" value="1"/>
</dbReference>
<sequence>MPYTNAPVIEVTGLGKSYDGTPVLSGLDLSLTSGVHALLGPNGAGKTTLVNILTTLVPHDAGSVRVLGLETRTDAARIRERISVTGQFAAVDDVLTGAENLVMMGRLLGLSVRDARSRAAVLLERFDLDSAASRRVVGYSGGMRRRLDLAVSLIQTPEILFLDEPTTGLDARSRLVLWQQIRELAEGGTSVFLTTQYLEEADELADQVVVLDGGRIVAQGSSAQLKARVGGDVLQVRGAHGQLLRELPTDGSAAGVAAAAAAVAATEPTLRVELHRPTLDDAFLALTGHRAVPPDDSDTGQDVNDQSEFVGSGVAS</sequence>
<keyword evidence="4" id="KW-0067">ATP-binding</keyword>
<keyword evidence="9" id="KW-1185">Reference proteome</keyword>
<keyword evidence="5" id="KW-0046">Antibiotic resistance</keyword>
<accession>A0A0A0JKA3</accession>
<comment type="caution">
    <text evidence="8">The sequence shown here is derived from an EMBL/GenBank/DDBJ whole genome shotgun (WGS) entry which is preliminary data.</text>
</comment>
<feature type="compositionally biased region" description="Polar residues" evidence="6">
    <location>
        <begin position="300"/>
        <end position="316"/>
    </location>
</feature>
<dbReference type="SMART" id="SM00382">
    <property type="entry name" value="AAA"/>
    <property type="match status" value="1"/>
</dbReference>
<dbReference type="InterPro" id="IPR027417">
    <property type="entry name" value="P-loop_NTPase"/>
</dbReference>
<dbReference type="SUPFAM" id="SSF52540">
    <property type="entry name" value="P-loop containing nucleoside triphosphate hydrolases"/>
    <property type="match status" value="1"/>
</dbReference>
<evidence type="ECO:0000256" key="1">
    <source>
        <dbReference type="ARBA" id="ARBA00004202"/>
    </source>
</evidence>
<evidence type="ECO:0000259" key="7">
    <source>
        <dbReference type="PROSITE" id="PS50893"/>
    </source>
</evidence>
<dbReference type="PROSITE" id="PS00211">
    <property type="entry name" value="ABC_TRANSPORTER_1"/>
    <property type="match status" value="1"/>
</dbReference>
<dbReference type="AlphaFoldDB" id="A0A0A0JKA3"/>
<dbReference type="GO" id="GO:0005886">
    <property type="term" value="C:plasma membrane"/>
    <property type="evidence" value="ECO:0007669"/>
    <property type="project" value="UniProtKB-SubCell"/>
</dbReference>
<dbReference type="PROSITE" id="PS50893">
    <property type="entry name" value="ABC_TRANSPORTER_2"/>
    <property type="match status" value="1"/>
</dbReference>
<evidence type="ECO:0000256" key="6">
    <source>
        <dbReference type="SAM" id="MobiDB-lite"/>
    </source>
</evidence>
<keyword evidence="2" id="KW-0813">Transport</keyword>
<evidence type="ECO:0000256" key="4">
    <source>
        <dbReference type="ARBA" id="ARBA00022840"/>
    </source>
</evidence>
<evidence type="ECO:0000313" key="9">
    <source>
        <dbReference type="Proteomes" id="UP000030011"/>
    </source>
</evidence>
<dbReference type="GO" id="GO:0046677">
    <property type="term" value="P:response to antibiotic"/>
    <property type="evidence" value="ECO:0007669"/>
    <property type="project" value="UniProtKB-KW"/>
</dbReference>
<gene>
    <name evidence="8" type="ORF">N803_04515</name>
</gene>
<feature type="region of interest" description="Disordered" evidence="6">
    <location>
        <begin position="290"/>
        <end position="316"/>
    </location>
</feature>